<protein>
    <recommendedName>
        <fullName evidence="3">Type II secretion system protein N</fullName>
    </recommendedName>
    <alternativeName>
        <fullName evidence="10">General secretion pathway protein N</fullName>
    </alternativeName>
</protein>
<evidence type="ECO:0000256" key="3">
    <source>
        <dbReference type="ARBA" id="ARBA00021563"/>
    </source>
</evidence>
<evidence type="ECO:0000256" key="8">
    <source>
        <dbReference type="ARBA" id="ARBA00022927"/>
    </source>
</evidence>
<dbReference type="STRING" id="1610491.AAV94_09235"/>
<evidence type="ECO:0000313" key="11">
    <source>
        <dbReference type="EMBL" id="KKW67794.1"/>
    </source>
</evidence>
<keyword evidence="12" id="KW-1185">Reference proteome</keyword>
<evidence type="ECO:0000256" key="9">
    <source>
        <dbReference type="ARBA" id="ARBA00023136"/>
    </source>
</evidence>
<dbReference type="RefSeq" id="WP_046742015.1">
    <property type="nucleotide sequence ID" value="NZ_LBNQ01000025.1"/>
</dbReference>
<dbReference type="AlphaFoldDB" id="A0A0U1PZ51"/>
<keyword evidence="5" id="KW-1003">Cell membrane</keyword>
<keyword evidence="6" id="KW-0997">Cell inner membrane</keyword>
<comment type="subcellular location">
    <subcellularLocation>
        <location evidence="1">Cell inner membrane</location>
    </subcellularLocation>
</comment>
<dbReference type="Proteomes" id="UP000050580">
    <property type="component" value="Unassembled WGS sequence"/>
</dbReference>
<evidence type="ECO:0000256" key="10">
    <source>
        <dbReference type="ARBA" id="ARBA00030772"/>
    </source>
</evidence>
<evidence type="ECO:0000256" key="2">
    <source>
        <dbReference type="ARBA" id="ARBA00007208"/>
    </source>
</evidence>
<reference evidence="11 12" key="1">
    <citation type="submission" date="2015-05" db="EMBL/GenBank/DDBJ databases">
        <title>Draft genome sequence of Lampropedia sp. CT6, isolated from the microbial mat of a hot water spring, located at Manikaran, India.</title>
        <authorList>
            <person name="Tripathi C."/>
            <person name="Rani P."/>
            <person name="Mahato N.K."/>
            <person name="Lal R."/>
        </authorList>
    </citation>
    <scope>NUCLEOTIDE SEQUENCE [LARGE SCALE GENOMIC DNA]</scope>
    <source>
        <strain evidence="11 12">CT6</strain>
    </source>
</reference>
<evidence type="ECO:0000256" key="6">
    <source>
        <dbReference type="ARBA" id="ARBA00022519"/>
    </source>
</evidence>
<keyword evidence="8" id="KW-0653">Protein transport</keyword>
<gene>
    <name evidence="11" type="ORF">AAV94_09235</name>
</gene>
<comment type="caution">
    <text evidence="11">The sequence shown here is derived from an EMBL/GenBank/DDBJ whole genome shotgun (WGS) entry which is preliminary data.</text>
</comment>
<keyword evidence="4" id="KW-0813">Transport</keyword>
<sequence>MAATAAIARHSAMATRRAGYGGWALAGALLGVLLAAVLLAPARWLAGALAMASDGRVQLQQARGSLWNGSASLTLTGGAGSRDRMALPGRLHWQLRPAWLGLNVAMRPDCCATADTQARLRLGWGRAELTVDAHESRWPSSLLQGLGAPFNTLQLGGDLHLQMRDLRLQWVQGRTLMQGTIEALLRDATSRLTTIAPMGSYRLIMQGGEQVRLTLRSDSGPLLLSGQGQWQGQRLRFQGEARASAPEHLPALSNLLSLLGRRDGERAILSL</sequence>
<comment type="similarity">
    <text evidence="2">Belongs to the GSP N family.</text>
</comment>
<evidence type="ECO:0000256" key="5">
    <source>
        <dbReference type="ARBA" id="ARBA00022475"/>
    </source>
</evidence>
<dbReference type="InterPro" id="IPR022792">
    <property type="entry name" value="T2SS_protein-GspN"/>
</dbReference>
<name>A0A0U1PZ51_9BURK</name>
<dbReference type="EMBL" id="LBNQ01000025">
    <property type="protein sequence ID" value="KKW67794.1"/>
    <property type="molecule type" value="Genomic_DNA"/>
</dbReference>
<keyword evidence="7" id="KW-0812">Transmembrane</keyword>
<evidence type="ECO:0000256" key="4">
    <source>
        <dbReference type="ARBA" id="ARBA00022448"/>
    </source>
</evidence>
<evidence type="ECO:0000313" key="12">
    <source>
        <dbReference type="Proteomes" id="UP000050580"/>
    </source>
</evidence>
<evidence type="ECO:0000256" key="7">
    <source>
        <dbReference type="ARBA" id="ARBA00022692"/>
    </source>
</evidence>
<dbReference type="GO" id="GO:0015628">
    <property type="term" value="P:protein secretion by the type II secretion system"/>
    <property type="evidence" value="ECO:0007669"/>
    <property type="project" value="InterPro"/>
</dbReference>
<organism evidence="11 12">
    <name type="scientific">Lampropedia cohaerens</name>
    <dbReference type="NCBI Taxonomy" id="1610491"/>
    <lineage>
        <taxon>Bacteria</taxon>
        <taxon>Pseudomonadati</taxon>
        <taxon>Pseudomonadota</taxon>
        <taxon>Betaproteobacteria</taxon>
        <taxon>Burkholderiales</taxon>
        <taxon>Comamonadaceae</taxon>
        <taxon>Lampropedia</taxon>
    </lineage>
</organism>
<dbReference type="GO" id="GO:0005886">
    <property type="term" value="C:plasma membrane"/>
    <property type="evidence" value="ECO:0007669"/>
    <property type="project" value="UniProtKB-SubCell"/>
</dbReference>
<evidence type="ECO:0000256" key="1">
    <source>
        <dbReference type="ARBA" id="ARBA00004533"/>
    </source>
</evidence>
<keyword evidence="9" id="KW-0472">Membrane</keyword>
<proteinExistence type="inferred from homology"/>
<dbReference type="Pfam" id="PF01203">
    <property type="entry name" value="T2SSN"/>
    <property type="match status" value="1"/>
</dbReference>
<accession>A0A0U1PZ51</accession>
<dbReference type="GO" id="GO:0015627">
    <property type="term" value="C:type II protein secretion system complex"/>
    <property type="evidence" value="ECO:0007669"/>
    <property type="project" value="InterPro"/>
</dbReference>
<dbReference type="PATRIC" id="fig|1610491.3.peg.1965"/>